<gene>
    <name evidence="1" type="ORF">ABZ507_16065</name>
</gene>
<proteinExistence type="predicted"/>
<dbReference type="EMBL" id="JBEYBR010000037">
    <property type="protein sequence ID" value="MEU2123323.1"/>
    <property type="molecule type" value="Genomic_DNA"/>
</dbReference>
<evidence type="ECO:0000313" key="2">
    <source>
        <dbReference type="Proteomes" id="UP001550535"/>
    </source>
</evidence>
<protein>
    <submittedName>
        <fullName evidence="1">Uncharacterized protein</fullName>
    </submittedName>
</protein>
<organism evidence="1 2">
    <name type="scientific">Nocardia niwae</name>
    <dbReference type="NCBI Taxonomy" id="626084"/>
    <lineage>
        <taxon>Bacteria</taxon>
        <taxon>Bacillati</taxon>
        <taxon>Actinomycetota</taxon>
        <taxon>Actinomycetes</taxon>
        <taxon>Mycobacteriales</taxon>
        <taxon>Nocardiaceae</taxon>
        <taxon>Nocardia</taxon>
    </lineage>
</organism>
<name>A0ABV2XBP0_9NOCA</name>
<accession>A0ABV2XBP0</accession>
<dbReference type="Proteomes" id="UP001550535">
    <property type="component" value="Unassembled WGS sequence"/>
</dbReference>
<reference evidence="1 2" key="1">
    <citation type="submission" date="2024-06" db="EMBL/GenBank/DDBJ databases">
        <title>The Natural Products Discovery Center: Release of the First 8490 Sequenced Strains for Exploring Actinobacteria Biosynthetic Diversity.</title>
        <authorList>
            <person name="Kalkreuter E."/>
            <person name="Kautsar S.A."/>
            <person name="Yang D."/>
            <person name="Bader C.D."/>
            <person name="Teijaro C.N."/>
            <person name="Fluegel L."/>
            <person name="Davis C.M."/>
            <person name="Simpson J.R."/>
            <person name="Lauterbach L."/>
            <person name="Steele A.D."/>
            <person name="Gui C."/>
            <person name="Meng S."/>
            <person name="Li G."/>
            <person name="Viehrig K."/>
            <person name="Ye F."/>
            <person name="Su P."/>
            <person name="Kiefer A.F."/>
            <person name="Nichols A."/>
            <person name="Cepeda A.J."/>
            <person name="Yan W."/>
            <person name="Fan B."/>
            <person name="Jiang Y."/>
            <person name="Adhikari A."/>
            <person name="Zheng C.-J."/>
            <person name="Schuster L."/>
            <person name="Cowan T.M."/>
            <person name="Smanski M.J."/>
            <person name="Chevrette M.G."/>
            <person name="De Carvalho L.P.S."/>
            <person name="Shen B."/>
        </authorList>
    </citation>
    <scope>NUCLEOTIDE SEQUENCE [LARGE SCALE GENOMIC DNA]</scope>
    <source>
        <strain evidence="1 2">NPDC019434</strain>
    </source>
</reference>
<dbReference type="RefSeq" id="WP_357809695.1">
    <property type="nucleotide sequence ID" value="NZ_JBEYBM010000028.1"/>
</dbReference>
<evidence type="ECO:0000313" key="1">
    <source>
        <dbReference type="EMBL" id="MEU2123323.1"/>
    </source>
</evidence>
<keyword evidence="2" id="KW-1185">Reference proteome</keyword>
<sequence>MLLAQVEARHWRQRPLHNPRGPVLTAELRARTDAVIATLAVRLA</sequence>
<comment type="caution">
    <text evidence="1">The sequence shown here is derived from an EMBL/GenBank/DDBJ whole genome shotgun (WGS) entry which is preliminary data.</text>
</comment>